<accession>A0A0F5JE28</accession>
<evidence type="ECO:0000313" key="10">
    <source>
        <dbReference type="Proteomes" id="UP000033035"/>
    </source>
</evidence>
<dbReference type="EC" id="3.2.1.23" evidence="3"/>
<evidence type="ECO:0000259" key="7">
    <source>
        <dbReference type="Pfam" id="PF00703"/>
    </source>
</evidence>
<dbReference type="PATRIC" id="fig|1203610.3.peg.3308"/>
<protein>
    <recommendedName>
        <fullName evidence="3">beta-galactosidase</fullName>
        <ecNumber evidence="3">3.2.1.23</ecNumber>
    </recommendedName>
</protein>
<comment type="similarity">
    <text evidence="2">Belongs to the glycosyl hydrolase 2 family.</text>
</comment>
<evidence type="ECO:0000313" key="9">
    <source>
        <dbReference type="EMBL" id="KKB55770.1"/>
    </source>
</evidence>
<dbReference type="SUPFAM" id="SSF49303">
    <property type="entry name" value="beta-Galactosidase/glucuronidase domain"/>
    <property type="match status" value="1"/>
</dbReference>
<dbReference type="PANTHER" id="PTHR46323">
    <property type="entry name" value="BETA-GALACTOSIDASE"/>
    <property type="match status" value="1"/>
</dbReference>
<dbReference type="InterPro" id="IPR050347">
    <property type="entry name" value="Bact_Beta-galactosidase"/>
</dbReference>
<dbReference type="STRING" id="1203610.HMPREF1536_03245"/>
<comment type="caution">
    <text evidence="9">The sequence shown here is derived from an EMBL/GenBank/DDBJ whole genome shotgun (WGS) entry which is preliminary data.</text>
</comment>
<proteinExistence type="inferred from homology"/>
<name>A0A0F5JE28_9BACT</name>
<keyword evidence="6" id="KW-0732">Signal</keyword>
<dbReference type="Pfam" id="PF00703">
    <property type="entry name" value="Glyco_hydro_2"/>
    <property type="match status" value="1"/>
</dbReference>
<feature type="signal peptide" evidence="6">
    <location>
        <begin position="1"/>
        <end position="20"/>
    </location>
</feature>
<feature type="chain" id="PRO_5002490149" description="beta-galactosidase" evidence="6">
    <location>
        <begin position="21"/>
        <end position="934"/>
    </location>
</feature>
<dbReference type="Pfam" id="PF02837">
    <property type="entry name" value="Glyco_hydro_2_N"/>
    <property type="match status" value="1"/>
</dbReference>
<evidence type="ECO:0000256" key="6">
    <source>
        <dbReference type="SAM" id="SignalP"/>
    </source>
</evidence>
<dbReference type="Gene3D" id="3.20.20.80">
    <property type="entry name" value="Glycosidases"/>
    <property type="match status" value="1"/>
</dbReference>
<evidence type="ECO:0000256" key="1">
    <source>
        <dbReference type="ARBA" id="ARBA00001412"/>
    </source>
</evidence>
<evidence type="ECO:0000259" key="8">
    <source>
        <dbReference type="Pfam" id="PF02837"/>
    </source>
</evidence>
<dbReference type="GO" id="GO:0005990">
    <property type="term" value="P:lactose catabolic process"/>
    <property type="evidence" value="ECO:0007669"/>
    <property type="project" value="TreeGrafter"/>
</dbReference>
<dbReference type="SUPFAM" id="SSF49785">
    <property type="entry name" value="Galactose-binding domain-like"/>
    <property type="match status" value="1"/>
</dbReference>
<dbReference type="GO" id="GO:0004565">
    <property type="term" value="F:beta-galactosidase activity"/>
    <property type="evidence" value="ECO:0007669"/>
    <property type="project" value="UniProtKB-EC"/>
</dbReference>
<dbReference type="InterPro" id="IPR006104">
    <property type="entry name" value="Glyco_hydro_2_N"/>
</dbReference>
<dbReference type="Gene3D" id="2.60.120.260">
    <property type="entry name" value="Galactose-binding domain-like"/>
    <property type="match status" value="1"/>
</dbReference>
<evidence type="ECO:0000256" key="3">
    <source>
        <dbReference type="ARBA" id="ARBA00012756"/>
    </source>
</evidence>
<dbReference type="InterPro" id="IPR017853">
    <property type="entry name" value="GH"/>
</dbReference>
<dbReference type="EMBL" id="AQHW01000015">
    <property type="protein sequence ID" value="KKB55770.1"/>
    <property type="molecule type" value="Genomic_DNA"/>
</dbReference>
<organism evidence="9 10">
    <name type="scientific">Parabacteroides gordonii MS-1 = DSM 23371</name>
    <dbReference type="NCBI Taxonomy" id="1203610"/>
    <lineage>
        <taxon>Bacteria</taxon>
        <taxon>Pseudomonadati</taxon>
        <taxon>Bacteroidota</taxon>
        <taxon>Bacteroidia</taxon>
        <taxon>Bacteroidales</taxon>
        <taxon>Tannerellaceae</taxon>
        <taxon>Parabacteroides</taxon>
    </lineage>
</organism>
<dbReference type="RefSeq" id="WP_028726223.1">
    <property type="nucleotide sequence ID" value="NZ_AUAE01000008.1"/>
</dbReference>
<feature type="domain" description="Glycoside hydrolase family 2 immunoglobulin-like beta-sandwich" evidence="7">
    <location>
        <begin position="219"/>
        <end position="322"/>
    </location>
</feature>
<evidence type="ECO:0000256" key="2">
    <source>
        <dbReference type="ARBA" id="ARBA00007401"/>
    </source>
</evidence>
<dbReference type="PROSITE" id="PS51257">
    <property type="entry name" value="PROKAR_LIPOPROTEIN"/>
    <property type="match status" value="1"/>
</dbReference>
<dbReference type="HOGENOM" id="CLU_009735_0_0_10"/>
<comment type="catalytic activity">
    <reaction evidence="1">
        <text>Hydrolysis of terminal non-reducing beta-D-galactose residues in beta-D-galactosides.</text>
        <dbReference type="EC" id="3.2.1.23"/>
    </reaction>
</comment>
<gene>
    <name evidence="9" type="ORF">HMPREF1536_03245</name>
</gene>
<dbReference type="InterPro" id="IPR013783">
    <property type="entry name" value="Ig-like_fold"/>
</dbReference>
<feature type="domain" description="Glycosyl hydrolases family 2 sugar binding" evidence="8">
    <location>
        <begin position="24"/>
        <end position="216"/>
    </location>
</feature>
<keyword evidence="5" id="KW-0326">Glycosidase</keyword>
<dbReference type="Proteomes" id="UP000033035">
    <property type="component" value="Unassembled WGS sequence"/>
</dbReference>
<keyword evidence="10" id="KW-1185">Reference proteome</keyword>
<dbReference type="InterPro" id="IPR008979">
    <property type="entry name" value="Galactose-bd-like_sf"/>
</dbReference>
<dbReference type="Gene3D" id="2.60.40.10">
    <property type="entry name" value="Immunoglobulins"/>
    <property type="match status" value="1"/>
</dbReference>
<keyword evidence="4" id="KW-0378">Hydrolase</keyword>
<sequence length="934" mass="105524">MKKYLFVLLSFLTLVACRQADNTQSLQGEWLFALDPDDRGLTEQWYNRYLNETIQLPGSLQEQGYGNDVGIETAWTGQVVDKSWYDAPQYEKFRQPGNMKVPFWLNPEKHYVGVAWYQKEIDIPQSWANQPVELELERTHWETTLFLDGNEMGKHESLSTPFRYVFNELKPGKHTLTLRVDNRVNIEVGINAHSVSDHTQSNWNGVIGIISLTAKPSLYINDIQLYPNIADKTVKVAITLNGTAGKEASTLLLQVEKKDGSPVGQPQEITIVPGTSLQQEATLSLGNDALLWSEYSPNLYNLRATVETDGNKEEQCRTFGLREFKANGTRFEVNGHPVFLRGTLECCIFPLTGYPAMENGYWEKIYSQCKAYGLNHVRFHSWCPPRAAFEVADSMGVYLQVECAGWATVGDGGYSDQWFYDEGDRILKEYGNHPSFCLMAYGNEPGGANQVKYLSELIDHWKSKDLRRAYTSSGGWPYVENADYWNAPDPRIQGWGEGLRSIINAQPPRTDYDFAHIIRPNMPTVSHEIGQWCVYPNFKEIEKYTGVLKAKNFEIFRETLKDHQMADLADAFLYASGRLQTLCYKADIEAALRTPGFAGFQLLDLHDFPGQGSALVGVLDAFWGEKGYVTGEEYSTFCNNTVPLVRFPKMVWLNNETLKAPVELAHFGEKPLQGANIRWQISNRAGENLAQGSFVKDLPLTNCIPAGTIEYPLADITAPTQLTVSVEVKETNSRNEWNIWVYPAKQEPIEQLPYIASTLDDQAMTRLEKGENVLLLLAPGRIAPDKGGDIRVGFSSIFWNTAWTNKQPPHTLGILCDPKHPALAAFPTEGYSDFQWWDLVSNCNAMVLDDFPADYRPVVHLIDDWFTNRKLGILLEGKVGNGKLMVCSADLQRDLDKRPAARQFKQSILQYMASDRFNPSAPINPALIRGLYKK</sequence>
<dbReference type="AlphaFoldDB" id="A0A0F5JE28"/>
<dbReference type="PANTHER" id="PTHR46323:SF2">
    <property type="entry name" value="BETA-GALACTOSIDASE"/>
    <property type="match status" value="1"/>
</dbReference>
<reference evidence="9 10" key="1">
    <citation type="submission" date="2013-04" db="EMBL/GenBank/DDBJ databases">
        <title>The Genome Sequence of Parabacteroides gordonii DSM 23371.</title>
        <authorList>
            <consortium name="The Broad Institute Genomics Platform"/>
            <person name="Earl A."/>
            <person name="Ward D."/>
            <person name="Feldgarden M."/>
            <person name="Gevers D."/>
            <person name="Martens E."/>
            <person name="Sakamoto M."/>
            <person name="Benno Y."/>
            <person name="Suzuki N."/>
            <person name="Matsunaga N."/>
            <person name="Koshihara K."/>
            <person name="Seki M."/>
            <person name="Komiya H."/>
            <person name="Walker B."/>
            <person name="Young S."/>
            <person name="Zeng Q."/>
            <person name="Gargeya S."/>
            <person name="Fitzgerald M."/>
            <person name="Haas B."/>
            <person name="Abouelleil A."/>
            <person name="Allen A.W."/>
            <person name="Alvarado L."/>
            <person name="Arachchi H.M."/>
            <person name="Berlin A.M."/>
            <person name="Chapman S.B."/>
            <person name="Gainer-Dewar J."/>
            <person name="Goldberg J."/>
            <person name="Griggs A."/>
            <person name="Gujja S."/>
            <person name="Hansen M."/>
            <person name="Howarth C."/>
            <person name="Imamovic A."/>
            <person name="Ireland A."/>
            <person name="Larimer J."/>
            <person name="McCowan C."/>
            <person name="Murphy C."/>
            <person name="Pearson M."/>
            <person name="Poon T.W."/>
            <person name="Priest M."/>
            <person name="Roberts A."/>
            <person name="Saif S."/>
            <person name="Shea T."/>
            <person name="Sisk P."/>
            <person name="Sykes S."/>
            <person name="Wortman J."/>
            <person name="Nusbaum C."/>
            <person name="Birren B."/>
        </authorList>
    </citation>
    <scope>NUCLEOTIDE SEQUENCE [LARGE SCALE GENOMIC DNA]</scope>
    <source>
        <strain evidence="9 10">MS-1</strain>
    </source>
</reference>
<dbReference type="InterPro" id="IPR006102">
    <property type="entry name" value="Ig-like_GH2"/>
</dbReference>
<evidence type="ECO:0000256" key="4">
    <source>
        <dbReference type="ARBA" id="ARBA00022801"/>
    </source>
</evidence>
<dbReference type="GO" id="GO:0009341">
    <property type="term" value="C:beta-galactosidase complex"/>
    <property type="evidence" value="ECO:0007669"/>
    <property type="project" value="TreeGrafter"/>
</dbReference>
<dbReference type="InterPro" id="IPR036156">
    <property type="entry name" value="Beta-gal/glucu_dom_sf"/>
</dbReference>
<evidence type="ECO:0000256" key="5">
    <source>
        <dbReference type="ARBA" id="ARBA00023295"/>
    </source>
</evidence>
<dbReference type="SUPFAM" id="SSF51445">
    <property type="entry name" value="(Trans)glycosidases"/>
    <property type="match status" value="1"/>
</dbReference>